<evidence type="ECO:0000313" key="1">
    <source>
        <dbReference type="EMBL" id="VVC93329.1"/>
    </source>
</evidence>
<name>A0A5E4Q4X9_9NEOP</name>
<organism evidence="1 2">
    <name type="scientific">Leptidea sinapis</name>
    <dbReference type="NCBI Taxonomy" id="189913"/>
    <lineage>
        <taxon>Eukaryota</taxon>
        <taxon>Metazoa</taxon>
        <taxon>Ecdysozoa</taxon>
        <taxon>Arthropoda</taxon>
        <taxon>Hexapoda</taxon>
        <taxon>Insecta</taxon>
        <taxon>Pterygota</taxon>
        <taxon>Neoptera</taxon>
        <taxon>Endopterygota</taxon>
        <taxon>Lepidoptera</taxon>
        <taxon>Glossata</taxon>
        <taxon>Ditrysia</taxon>
        <taxon>Papilionoidea</taxon>
        <taxon>Pieridae</taxon>
        <taxon>Dismorphiinae</taxon>
        <taxon>Leptidea</taxon>
    </lineage>
</organism>
<dbReference type="EMBL" id="FZQP02001593">
    <property type="protein sequence ID" value="VVC93329.1"/>
    <property type="molecule type" value="Genomic_DNA"/>
</dbReference>
<proteinExistence type="predicted"/>
<accession>A0A5E4Q4X9</accession>
<sequence>MNVNDNNDKHGEGKAIIIDENLEEIIVDDGVSQKDSQRFHNGLNIVTSHRRLSPDLSLNYPKGINLLQPNLHLLSK</sequence>
<protein>
    <submittedName>
        <fullName evidence="1">Uncharacterized protein</fullName>
    </submittedName>
</protein>
<dbReference type="AlphaFoldDB" id="A0A5E4Q4X9"/>
<reference evidence="1 2" key="1">
    <citation type="submission" date="2017-07" db="EMBL/GenBank/DDBJ databases">
        <authorList>
            <person name="Talla V."/>
            <person name="Backstrom N."/>
        </authorList>
    </citation>
    <scope>NUCLEOTIDE SEQUENCE [LARGE SCALE GENOMIC DNA]</scope>
</reference>
<keyword evidence="2" id="KW-1185">Reference proteome</keyword>
<gene>
    <name evidence="1" type="ORF">LSINAPIS_LOCUS5547</name>
</gene>
<dbReference type="Proteomes" id="UP000324832">
    <property type="component" value="Unassembled WGS sequence"/>
</dbReference>
<evidence type="ECO:0000313" key="2">
    <source>
        <dbReference type="Proteomes" id="UP000324832"/>
    </source>
</evidence>